<dbReference type="InterPro" id="IPR011009">
    <property type="entry name" value="Kinase-like_dom_sf"/>
</dbReference>
<name>A0AAW0JK26_MYOGA</name>
<reference evidence="1 2" key="1">
    <citation type="journal article" date="2023" name="bioRxiv">
        <title>Conserved and derived expression patterns and positive selection on dental genes reveal complex evolutionary context of ever-growing rodent molars.</title>
        <authorList>
            <person name="Calamari Z.T."/>
            <person name="Song A."/>
            <person name="Cohen E."/>
            <person name="Akter M."/>
            <person name="Roy R.D."/>
            <person name="Hallikas O."/>
            <person name="Christensen M.M."/>
            <person name="Li P."/>
            <person name="Marangoni P."/>
            <person name="Jernvall J."/>
            <person name="Klein O.D."/>
        </authorList>
    </citation>
    <scope>NUCLEOTIDE SEQUENCE [LARGE SCALE GENOMIC DNA]</scope>
    <source>
        <strain evidence="1">V071</strain>
    </source>
</reference>
<organism evidence="1 2">
    <name type="scientific">Myodes glareolus</name>
    <name type="common">Bank vole</name>
    <name type="synonym">Clethrionomys glareolus</name>
    <dbReference type="NCBI Taxonomy" id="447135"/>
    <lineage>
        <taxon>Eukaryota</taxon>
        <taxon>Metazoa</taxon>
        <taxon>Chordata</taxon>
        <taxon>Craniata</taxon>
        <taxon>Vertebrata</taxon>
        <taxon>Euteleostomi</taxon>
        <taxon>Mammalia</taxon>
        <taxon>Eutheria</taxon>
        <taxon>Euarchontoglires</taxon>
        <taxon>Glires</taxon>
        <taxon>Rodentia</taxon>
        <taxon>Myomorpha</taxon>
        <taxon>Muroidea</taxon>
        <taxon>Cricetidae</taxon>
        <taxon>Arvicolinae</taxon>
        <taxon>Myodes</taxon>
    </lineage>
</organism>
<dbReference type="EMBL" id="JBBHLL010000031">
    <property type="protein sequence ID" value="KAK7827115.1"/>
    <property type="molecule type" value="Genomic_DNA"/>
</dbReference>
<evidence type="ECO:0000313" key="1">
    <source>
        <dbReference type="EMBL" id="KAK7827115.1"/>
    </source>
</evidence>
<dbReference type="Gene3D" id="1.10.510.10">
    <property type="entry name" value="Transferase(Phosphotransferase) domain 1"/>
    <property type="match status" value="1"/>
</dbReference>
<proteinExistence type="predicted"/>
<protein>
    <recommendedName>
        <fullName evidence="3">Protein kinase domain-containing protein</fullName>
    </recommendedName>
</protein>
<dbReference type="AlphaFoldDB" id="A0AAW0JK26"/>
<keyword evidence="2" id="KW-1185">Reference proteome</keyword>
<feature type="non-terminal residue" evidence="1">
    <location>
        <position position="74"/>
    </location>
</feature>
<evidence type="ECO:0000313" key="2">
    <source>
        <dbReference type="Proteomes" id="UP001488838"/>
    </source>
</evidence>
<sequence>VGAVTEETEACDWWSLGAVLFELLTGKLSGYEGEGTVAQACDGSMVTVSSLQISLGSQPTRPRRCRVDSCASKL</sequence>
<accession>A0AAW0JK26</accession>
<comment type="caution">
    <text evidence="1">The sequence shown here is derived from an EMBL/GenBank/DDBJ whole genome shotgun (WGS) entry which is preliminary data.</text>
</comment>
<dbReference type="Proteomes" id="UP001488838">
    <property type="component" value="Unassembled WGS sequence"/>
</dbReference>
<evidence type="ECO:0008006" key="3">
    <source>
        <dbReference type="Google" id="ProtNLM"/>
    </source>
</evidence>
<dbReference type="SUPFAM" id="SSF56112">
    <property type="entry name" value="Protein kinase-like (PK-like)"/>
    <property type="match status" value="1"/>
</dbReference>
<feature type="non-terminal residue" evidence="1">
    <location>
        <position position="1"/>
    </location>
</feature>
<gene>
    <name evidence="1" type="ORF">U0070_019911</name>
</gene>